<gene>
    <name evidence="8" type="ORF">INT47_002341</name>
</gene>
<evidence type="ECO:0000256" key="5">
    <source>
        <dbReference type="ARBA" id="ARBA00023136"/>
    </source>
</evidence>
<dbReference type="InterPro" id="IPR018456">
    <property type="entry name" value="PTR2_symporter_CS"/>
</dbReference>
<keyword evidence="6" id="KW-0813">Transport</keyword>
<dbReference type="EMBL" id="JAEPRD010000191">
    <property type="protein sequence ID" value="KAG2194657.1"/>
    <property type="molecule type" value="Genomic_DNA"/>
</dbReference>
<dbReference type="OrthoDB" id="8904098at2759"/>
<comment type="caution">
    <text evidence="8">The sequence shown here is derived from an EMBL/GenBank/DDBJ whole genome shotgun (WGS) entry which is preliminary data.</text>
</comment>
<feature type="transmembrane region" description="Helical" evidence="7">
    <location>
        <begin position="93"/>
        <end position="113"/>
    </location>
</feature>
<feature type="transmembrane region" description="Helical" evidence="7">
    <location>
        <begin position="120"/>
        <end position="146"/>
    </location>
</feature>
<dbReference type="PROSITE" id="PS01022">
    <property type="entry name" value="PTR2_1"/>
    <property type="match status" value="1"/>
</dbReference>
<feature type="transmembrane region" description="Helical" evidence="7">
    <location>
        <begin position="490"/>
        <end position="513"/>
    </location>
</feature>
<protein>
    <submittedName>
        <fullName evidence="8">Uncharacterized protein</fullName>
    </submittedName>
</protein>
<feature type="transmembrane region" description="Helical" evidence="7">
    <location>
        <begin position="382"/>
        <end position="402"/>
    </location>
</feature>
<feature type="transmembrane region" description="Helical" evidence="7">
    <location>
        <begin position="152"/>
        <end position="173"/>
    </location>
</feature>
<evidence type="ECO:0000256" key="6">
    <source>
        <dbReference type="RuleBase" id="RU003755"/>
    </source>
</evidence>
<evidence type="ECO:0000313" key="8">
    <source>
        <dbReference type="EMBL" id="KAG2194657.1"/>
    </source>
</evidence>
<evidence type="ECO:0000256" key="2">
    <source>
        <dbReference type="ARBA" id="ARBA00005982"/>
    </source>
</evidence>
<proteinExistence type="inferred from homology"/>
<feature type="transmembrane region" description="Helical" evidence="7">
    <location>
        <begin position="414"/>
        <end position="436"/>
    </location>
</feature>
<feature type="transmembrane region" description="Helical" evidence="7">
    <location>
        <begin position="456"/>
        <end position="478"/>
    </location>
</feature>
<evidence type="ECO:0000256" key="1">
    <source>
        <dbReference type="ARBA" id="ARBA00004141"/>
    </source>
</evidence>
<feature type="transmembrane region" description="Helical" evidence="7">
    <location>
        <begin position="519"/>
        <end position="539"/>
    </location>
</feature>
<accession>A0A8H7QL44</accession>
<feature type="transmembrane region" description="Helical" evidence="7">
    <location>
        <begin position="237"/>
        <end position="256"/>
    </location>
</feature>
<evidence type="ECO:0000256" key="7">
    <source>
        <dbReference type="SAM" id="Phobius"/>
    </source>
</evidence>
<dbReference type="SUPFAM" id="SSF103473">
    <property type="entry name" value="MFS general substrate transporter"/>
    <property type="match status" value="1"/>
</dbReference>
<dbReference type="GO" id="GO:0006857">
    <property type="term" value="P:oligopeptide transport"/>
    <property type="evidence" value="ECO:0007669"/>
    <property type="project" value="InterPro"/>
</dbReference>
<evidence type="ECO:0000256" key="3">
    <source>
        <dbReference type="ARBA" id="ARBA00022692"/>
    </source>
</evidence>
<dbReference type="Gene3D" id="1.20.1250.20">
    <property type="entry name" value="MFS general substrate transporter like domains"/>
    <property type="match status" value="1"/>
</dbReference>
<reference evidence="8" key="1">
    <citation type="submission" date="2020-12" db="EMBL/GenBank/DDBJ databases">
        <title>Metabolic potential, ecology and presence of endohyphal bacteria is reflected in genomic diversity of Mucoromycotina.</title>
        <authorList>
            <person name="Muszewska A."/>
            <person name="Okrasinska A."/>
            <person name="Steczkiewicz K."/>
            <person name="Drgas O."/>
            <person name="Orlowska M."/>
            <person name="Perlinska-Lenart U."/>
            <person name="Aleksandrzak-Piekarczyk T."/>
            <person name="Szatraj K."/>
            <person name="Zielenkiewicz U."/>
            <person name="Pilsyk S."/>
            <person name="Malc E."/>
            <person name="Mieczkowski P."/>
            <person name="Kruszewska J.S."/>
            <person name="Biernat P."/>
            <person name="Pawlowska J."/>
        </authorList>
    </citation>
    <scope>NUCLEOTIDE SEQUENCE</scope>
    <source>
        <strain evidence="8">WA0000017839</strain>
    </source>
</reference>
<dbReference type="PROSITE" id="PS01023">
    <property type="entry name" value="PTR2_2"/>
    <property type="match status" value="1"/>
</dbReference>
<dbReference type="PANTHER" id="PTHR11654">
    <property type="entry name" value="OLIGOPEPTIDE TRANSPORTER-RELATED"/>
    <property type="match status" value="1"/>
</dbReference>
<dbReference type="GO" id="GO:0016020">
    <property type="term" value="C:membrane"/>
    <property type="evidence" value="ECO:0007669"/>
    <property type="project" value="UniProtKB-SubCell"/>
</dbReference>
<dbReference type="InterPro" id="IPR000109">
    <property type="entry name" value="POT_fam"/>
</dbReference>
<keyword evidence="9" id="KW-1185">Reference proteome</keyword>
<feature type="transmembrane region" description="Helical" evidence="7">
    <location>
        <begin position="343"/>
        <end position="362"/>
    </location>
</feature>
<name>A0A8H7QL44_9FUNG</name>
<dbReference type="Proteomes" id="UP000603453">
    <property type="component" value="Unassembled WGS sequence"/>
</dbReference>
<organism evidence="8 9">
    <name type="scientific">Mucor saturninus</name>
    <dbReference type="NCBI Taxonomy" id="64648"/>
    <lineage>
        <taxon>Eukaryota</taxon>
        <taxon>Fungi</taxon>
        <taxon>Fungi incertae sedis</taxon>
        <taxon>Mucoromycota</taxon>
        <taxon>Mucoromycotina</taxon>
        <taxon>Mucoromycetes</taxon>
        <taxon>Mucorales</taxon>
        <taxon>Mucorineae</taxon>
        <taxon>Mucoraceae</taxon>
        <taxon>Mucor</taxon>
    </lineage>
</organism>
<sequence>MLKEDDKKFEANFDITTEVDYEDDVIKDTQRNANSYRHVAEGIPIAAWFILVNEFCERFAYYGGSVPFQNYVQNGPMDDPAGALNRGQSTATALQSFFTFFCYFTPMLGALVADQYIGRYWTIIIFSIVYMLGWLILTTTSVPAALESGAGFPGYIVSLIVIGFGTGGIKGIVAPLCADQYRRTDNYVKELKTGELVLVDYDLSIQHLYNWFYWAINVGSLLGGVICPLLELNVGFWAAYLLPTCMFAVAIMVFIAGSKCYYKPGPTDSVIVKAWNLVKFANKQAKLPENKEARKNCKDILDFAKRNNEMNAVSSWSPDQHATAKWNDTFVDELKQAVMACKIFIPLSIYWVCYNQLSNNLLSQAGVMSRPAGLPNDIMNNFDPIALIIFIPITDGLVYPFLRRMNISFPSQVRITLGFFLGALSMVYAAVVQHYIYMDEEFILSEGKSSSVSVFLQIPCYLLIAFSEIFASITSMEYAYTHAPKSMKSLVSAVSLWPNCVAALISLAISPSAKDPNMVWVYTGVAIGAFAFGILYYYMFRHYDVIDEQFRLKKMADQDAAGYGMNEKNVPIIVAEAESEAMEMHH</sequence>
<dbReference type="Pfam" id="PF00854">
    <property type="entry name" value="PTR2"/>
    <property type="match status" value="1"/>
</dbReference>
<keyword evidence="5 7" id="KW-0472">Membrane</keyword>
<dbReference type="AlphaFoldDB" id="A0A8H7QL44"/>
<feature type="transmembrane region" description="Helical" evidence="7">
    <location>
        <begin position="211"/>
        <end position="231"/>
    </location>
</feature>
<dbReference type="GO" id="GO:0022857">
    <property type="term" value="F:transmembrane transporter activity"/>
    <property type="evidence" value="ECO:0007669"/>
    <property type="project" value="InterPro"/>
</dbReference>
<comment type="similarity">
    <text evidence="2 6">Belongs to the major facilitator superfamily. Proton-dependent oligopeptide transporter (POT/PTR) (TC 2.A.17) family.</text>
</comment>
<keyword evidence="4 7" id="KW-1133">Transmembrane helix</keyword>
<comment type="subcellular location">
    <subcellularLocation>
        <location evidence="1 6">Membrane</location>
        <topology evidence="1 6">Multi-pass membrane protein</topology>
    </subcellularLocation>
</comment>
<keyword evidence="3 6" id="KW-0812">Transmembrane</keyword>
<dbReference type="InterPro" id="IPR036259">
    <property type="entry name" value="MFS_trans_sf"/>
</dbReference>
<evidence type="ECO:0000256" key="4">
    <source>
        <dbReference type="ARBA" id="ARBA00022989"/>
    </source>
</evidence>
<evidence type="ECO:0000313" key="9">
    <source>
        <dbReference type="Proteomes" id="UP000603453"/>
    </source>
</evidence>